<evidence type="ECO:0000256" key="6">
    <source>
        <dbReference type="ARBA" id="ARBA00022777"/>
    </source>
</evidence>
<evidence type="ECO:0000313" key="12">
    <source>
        <dbReference type="Proteomes" id="UP001296993"/>
    </source>
</evidence>
<keyword evidence="4" id="KW-0808">Transferase</keyword>
<keyword evidence="9" id="KW-0812">Transmembrane</keyword>
<evidence type="ECO:0000256" key="3">
    <source>
        <dbReference type="ARBA" id="ARBA00022553"/>
    </source>
</evidence>
<evidence type="ECO:0000256" key="5">
    <source>
        <dbReference type="ARBA" id="ARBA00022741"/>
    </source>
</evidence>
<dbReference type="CDD" id="cd16917">
    <property type="entry name" value="HATPase_UhpB-NarQ-NarX-like"/>
    <property type="match status" value="1"/>
</dbReference>
<evidence type="ECO:0000256" key="1">
    <source>
        <dbReference type="ARBA" id="ARBA00000085"/>
    </source>
</evidence>
<dbReference type="Gene3D" id="3.30.565.10">
    <property type="entry name" value="Histidine kinase-like ATPase, C-terminal domain"/>
    <property type="match status" value="1"/>
</dbReference>
<dbReference type="InterPro" id="IPR036890">
    <property type="entry name" value="HATPase_C_sf"/>
</dbReference>
<evidence type="ECO:0000313" key="11">
    <source>
        <dbReference type="EMBL" id="MBP2388579.1"/>
    </source>
</evidence>
<keyword evidence="3" id="KW-0597">Phosphoprotein</keyword>
<dbReference type="PANTHER" id="PTHR24421">
    <property type="entry name" value="NITRATE/NITRITE SENSOR PROTEIN NARX-RELATED"/>
    <property type="match status" value="1"/>
</dbReference>
<reference evidence="11 12" key="1">
    <citation type="submission" date="2021-03" db="EMBL/GenBank/DDBJ databases">
        <title>Sequencing the genomes of 1000 actinobacteria strains.</title>
        <authorList>
            <person name="Klenk H.-P."/>
        </authorList>
    </citation>
    <scope>NUCLEOTIDE SEQUENCE [LARGE SCALE GENOMIC DNA]</scope>
    <source>
        <strain evidence="11 12">DSM 15797</strain>
    </source>
</reference>
<evidence type="ECO:0000259" key="10">
    <source>
        <dbReference type="Pfam" id="PF07730"/>
    </source>
</evidence>
<proteinExistence type="predicted"/>
<keyword evidence="7" id="KW-0067">ATP-binding</keyword>
<dbReference type="PANTHER" id="PTHR24421:SF10">
    <property type="entry name" value="NITRATE_NITRITE SENSOR PROTEIN NARQ"/>
    <property type="match status" value="1"/>
</dbReference>
<protein>
    <recommendedName>
        <fullName evidence="2">histidine kinase</fullName>
        <ecNumber evidence="2">2.7.13.3</ecNumber>
    </recommendedName>
</protein>
<comment type="catalytic activity">
    <reaction evidence="1">
        <text>ATP + protein L-histidine = ADP + protein N-phospho-L-histidine.</text>
        <dbReference type="EC" id="2.7.13.3"/>
    </reaction>
</comment>
<accession>A0ABS4XJE3</accession>
<dbReference type="InterPro" id="IPR050482">
    <property type="entry name" value="Sensor_HK_TwoCompSys"/>
</dbReference>
<keyword evidence="9" id="KW-1133">Transmembrane helix</keyword>
<dbReference type="InterPro" id="IPR011712">
    <property type="entry name" value="Sig_transdc_His_kin_sub3_dim/P"/>
</dbReference>
<dbReference type="EMBL" id="JAGIOF010000004">
    <property type="protein sequence ID" value="MBP2388579.1"/>
    <property type="molecule type" value="Genomic_DNA"/>
</dbReference>
<keyword evidence="12" id="KW-1185">Reference proteome</keyword>
<keyword evidence="5" id="KW-0547">Nucleotide-binding</keyword>
<evidence type="ECO:0000256" key="4">
    <source>
        <dbReference type="ARBA" id="ARBA00022679"/>
    </source>
</evidence>
<gene>
    <name evidence="11" type="ORF">JOF47_004152</name>
</gene>
<dbReference type="Gene3D" id="1.20.5.1930">
    <property type="match status" value="1"/>
</dbReference>
<keyword evidence="6 11" id="KW-0418">Kinase</keyword>
<feature type="domain" description="Signal transduction histidine kinase subgroup 3 dimerisation and phosphoacceptor" evidence="10">
    <location>
        <begin position="189"/>
        <end position="252"/>
    </location>
</feature>
<evidence type="ECO:0000256" key="2">
    <source>
        <dbReference type="ARBA" id="ARBA00012438"/>
    </source>
</evidence>
<feature type="transmembrane region" description="Helical" evidence="9">
    <location>
        <begin position="141"/>
        <end position="160"/>
    </location>
</feature>
<sequence length="421" mass="45487">MKLSLPFLSGPAEAASSYPIGRKILLVASGIAVLLLGTDVLTFLGATDPVVAQRAGLSVLVSALFVAALGLLWTRTTYAVIVSMIAMVASVWAGQYLFALFVVPFLVGMITLAEDRKYSMRFFGVTVVWVGSIAVVRPLDIGFLALILPLLALAYAIAYFSRKIQAQREADRARMAELRRKQQEAVEAERKAIARDLHDIVAHDITVISMQAKAAEFSGDPAVAQAALKVIGATSKEALQDLRVMLNVLRSDGSATRVDGSLVDSAGNAASSLEILIGVEIFAERLVDLGHPTKTAADPRLSGLPQSAQAALYRILQESTTNIVKHADRDSVCRIEALIDDGRVWLEVANKLPRNMDYESLARSEHSSGIVGMTDRMAAFGGTLTARRQRGDWVVRAELPADIIDFERTRLGEVTPNTENS</sequence>
<dbReference type="Pfam" id="PF07730">
    <property type="entry name" value="HisKA_3"/>
    <property type="match status" value="1"/>
</dbReference>
<dbReference type="Proteomes" id="UP001296993">
    <property type="component" value="Unassembled WGS sequence"/>
</dbReference>
<keyword evidence="8" id="KW-0902">Two-component regulatory system</keyword>
<feature type="transmembrane region" description="Helical" evidence="9">
    <location>
        <begin position="80"/>
        <end position="106"/>
    </location>
</feature>
<evidence type="ECO:0000256" key="7">
    <source>
        <dbReference type="ARBA" id="ARBA00022840"/>
    </source>
</evidence>
<organism evidence="11 12">
    <name type="scientific">Paeniglutamicibacter kerguelensis</name>
    <dbReference type="NCBI Taxonomy" id="254788"/>
    <lineage>
        <taxon>Bacteria</taxon>
        <taxon>Bacillati</taxon>
        <taxon>Actinomycetota</taxon>
        <taxon>Actinomycetes</taxon>
        <taxon>Micrococcales</taxon>
        <taxon>Micrococcaceae</taxon>
        <taxon>Paeniglutamicibacter</taxon>
    </lineage>
</organism>
<name>A0ABS4XJE3_9MICC</name>
<feature type="transmembrane region" description="Helical" evidence="9">
    <location>
        <begin position="118"/>
        <end position="135"/>
    </location>
</feature>
<comment type="caution">
    <text evidence="11">The sequence shown here is derived from an EMBL/GenBank/DDBJ whole genome shotgun (WGS) entry which is preliminary data.</text>
</comment>
<dbReference type="RefSeq" id="WP_210002297.1">
    <property type="nucleotide sequence ID" value="NZ_BAAAJY010000004.1"/>
</dbReference>
<keyword evidence="9" id="KW-0472">Membrane</keyword>
<feature type="transmembrane region" description="Helical" evidence="9">
    <location>
        <begin position="24"/>
        <end position="44"/>
    </location>
</feature>
<evidence type="ECO:0000256" key="8">
    <source>
        <dbReference type="ARBA" id="ARBA00023012"/>
    </source>
</evidence>
<dbReference type="EC" id="2.7.13.3" evidence="2"/>
<evidence type="ECO:0000256" key="9">
    <source>
        <dbReference type="SAM" id="Phobius"/>
    </source>
</evidence>
<dbReference type="GO" id="GO:0016301">
    <property type="term" value="F:kinase activity"/>
    <property type="evidence" value="ECO:0007669"/>
    <property type="project" value="UniProtKB-KW"/>
</dbReference>
<feature type="transmembrane region" description="Helical" evidence="9">
    <location>
        <begin position="56"/>
        <end position="74"/>
    </location>
</feature>